<feature type="compositionally biased region" description="Polar residues" evidence="1">
    <location>
        <begin position="12"/>
        <end position="21"/>
    </location>
</feature>
<feature type="region of interest" description="Disordered" evidence="1">
    <location>
        <begin position="149"/>
        <end position="177"/>
    </location>
</feature>
<proteinExistence type="predicted"/>
<keyword evidence="3" id="KW-1185">Reference proteome</keyword>
<feature type="compositionally biased region" description="Polar residues" evidence="1">
    <location>
        <begin position="74"/>
        <end position="83"/>
    </location>
</feature>
<protein>
    <submittedName>
        <fullName evidence="2">Uncharacterized protein</fullName>
    </submittedName>
</protein>
<organism evidence="2 3">
    <name type="scientific">Anopheles farauti</name>
    <dbReference type="NCBI Taxonomy" id="69004"/>
    <lineage>
        <taxon>Eukaryota</taxon>
        <taxon>Metazoa</taxon>
        <taxon>Ecdysozoa</taxon>
        <taxon>Arthropoda</taxon>
        <taxon>Hexapoda</taxon>
        <taxon>Insecta</taxon>
        <taxon>Pterygota</taxon>
        <taxon>Neoptera</taxon>
        <taxon>Endopterygota</taxon>
        <taxon>Diptera</taxon>
        <taxon>Nematocera</taxon>
        <taxon>Culicoidea</taxon>
        <taxon>Culicidae</taxon>
        <taxon>Anophelinae</taxon>
        <taxon>Anopheles</taxon>
    </lineage>
</organism>
<feature type="region of interest" description="Disordered" evidence="1">
    <location>
        <begin position="281"/>
        <end position="323"/>
    </location>
</feature>
<reference evidence="3" key="1">
    <citation type="submission" date="2014-01" db="EMBL/GenBank/DDBJ databases">
        <title>The Genome Sequence of Anopheles farauti FAR1 (V2).</title>
        <authorList>
            <consortium name="The Broad Institute Genomics Platform"/>
            <person name="Neafsey D.E."/>
            <person name="Besansky N."/>
            <person name="Howell P."/>
            <person name="Walton C."/>
            <person name="Young S.K."/>
            <person name="Zeng Q."/>
            <person name="Gargeya S."/>
            <person name="Fitzgerald M."/>
            <person name="Haas B."/>
            <person name="Abouelleil A."/>
            <person name="Allen A.W."/>
            <person name="Alvarado L."/>
            <person name="Arachchi H.M."/>
            <person name="Berlin A.M."/>
            <person name="Chapman S.B."/>
            <person name="Gainer-Dewar J."/>
            <person name="Goldberg J."/>
            <person name="Griggs A."/>
            <person name="Gujja S."/>
            <person name="Hansen M."/>
            <person name="Howarth C."/>
            <person name="Imamovic A."/>
            <person name="Ireland A."/>
            <person name="Larimer J."/>
            <person name="McCowan C."/>
            <person name="Murphy C."/>
            <person name="Pearson M."/>
            <person name="Poon T.W."/>
            <person name="Priest M."/>
            <person name="Roberts A."/>
            <person name="Saif S."/>
            <person name="Shea T."/>
            <person name="Sisk P."/>
            <person name="Sykes S."/>
            <person name="Wortman J."/>
            <person name="Nusbaum C."/>
            <person name="Birren B."/>
        </authorList>
    </citation>
    <scope>NUCLEOTIDE SEQUENCE [LARGE SCALE GENOMIC DNA]</scope>
    <source>
        <strain evidence="3">FAR1</strain>
    </source>
</reference>
<evidence type="ECO:0000313" key="3">
    <source>
        <dbReference type="Proteomes" id="UP000075886"/>
    </source>
</evidence>
<dbReference type="EMBL" id="AXCN02000278">
    <property type="status" value="NOT_ANNOTATED_CDS"/>
    <property type="molecule type" value="Genomic_DNA"/>
</dbReference>
<dbReference type="EnsemblMetazoa" id="AFAF004361-RA">
    <property type="protein sequence ID" value="AFAF004361-PA"/>
    <property type="gene ID" value="AFAF004361"/>
</dbReference>
<reference evidence="2" key="2">
    <citation type="submission" date="2020-05" db="UniProtKB">
        <authorList>
            <consortium name="EnsemblMetazoa"/>
        </authorList>
    </citation>
    <scope>IDENTIFICATION</scope>
    <source>
        <strain evidence="2">FAR1</strain>
    </source>
</reference>
<evidence type="ECO:0000256" key="1">
    <source>
        <dbReference type="SAM" id="MobiDB-lite"/>
    </source>
</evidence>
<feature type="region of interest" description="Disordered" evidence="1">
    <location>
        <begin position="74"/>
        <end position="108"/>
    </location>
</feature>
<accession>A0A182Q732</accession>
<dbReference type="VEuPathDB" id="VectorBase:AFAF004361"/>
<feature type="compositionally biased region" description="Basic and acidic residues" evidence="1">
    <location>
        <begin position="1"/>
        <end position="11"/>
    </location>
</feature>
<dbReference type="Proteomes" id="UP000075886">
    <property type="component" value="Unassembled WGS sequence"/>
</dbReference>
<sequence>TASSPRAEKSFKISQPKSTSLAYGRRRCNSHRLSWPHCPKPLRDWRKEWSLPPGRYRLGGSIADCANLSTGSVVRPNRTTAGSTHARDRNCSTASIGGPTVDAKDRPESQLPSAMNKLLHPRKYFVGKIRPGDRMSERPTLRLAISDPTVCARDPNEPGPTSYDPHRQLRPPQPRVVGRKARPACSCYTYDSYCREPFFRPPPGRYGGTVVSSSALPTARTRYRSTKIRIPVPPTVVTVAPTSRKVTLRLNSINIPVRPRKGRRSMKVAFMSGSPRFRDRDFFPIGGLGSRTTSSRPAGARVRGTSKQSHDDSRTPAATGSAVAAGLSRVLQPDEPDVRDGVRAGDGLGDVEEFLLAHGISKVMPRHLPAGTQRGIPTRFFNVPTLSQVP</sequence>
<evidence type="ECO:0000313" key="2">
    <source>
        <dbReference type="EnsemblMetazoa" id="AFAF004361-PA"/>
    </source>
</evidence>
<name>A0A182Q732_9DIPT</name>
<feature type="region of interest" description="Disordered" evidence="1">
    <location>
        <begin position="1"/>
        <end position="23"/>
    </location>
</feature>
<dbReference type="AlphaFoldDB" id="A0A182Q732"/>